<dbReference type="OrthoDB" id="543859at2759"/>
<name>A0A443RZ56_9ACAR</name>
<feature type="non-terminal residue" evidence="3">
    <location>
        <position position="450"/>
    </location>
</feature>
<reference evidence="3 4" key="1">
    <citation type="journal article" date="2018" name="Gigascience">
        <title>Genomes of trombidid mites reveal novel predicted allergens and laterally-transferred genes associated with secondary metabolism.</title>
        <authorList>
            <person name="Dong X."/>
            <person name="Chaisiri K."/>
            <person name="Xia D."/>
            <person name="Armstrong S.D."/>
            <person name="Fang Y."/>
            <person name="Donnelly M.J."/>
            <person name="Kadowaki T."/>
            <person name="McGarry J.W."/>
            <person name="Darby A.C."/>
            <person name="Makepeace B.L."/>
        </authorList>
    </citation>
    <scope>NUCLEOTIDE SEQUENCE [LARGE SCALE GENOMIC DNA]</scope>
    <source>
        <strain evidence="3">UoL-UT</strain>
    </source>
</reference>
<evidence type="ECO:0000256" key="1">
    <source>
        <dbReference type="SAM" id="MobiDB-lite"/>
    </source>
</evidence>
<evidence type="ECO:0000313" key="3">
    <source>
        <dbReference type="EMBL" id="RWS20558.1"/>
    </source>
</evidence>
<feature type="transmembrane region" description="Helical" evidence="2">
    <location>
        <begin position="73"/>
        <end position="96"/>
    </location>
</feature>
<feature type="transmembrane region" description="Helical" evidence="2">
    <location>
        <begin position="47"/>
        <end position="66"/>
    </location>
</feature>
<dbReference type="Proteomes" id="UP000288716">
    <property type="component" value="Unassembled WGS sequence"/>
</dbReference>
<comment type="caution">
    <text evidence="3">The sequence shown here is derived from an EMBL/GenBank/DDBJ whole genome shotgun (WGS) entry which is preliminary data.</text>
</comment>
<evidence type="ECO:0000313" key="4">
    <source>
        <dbReference type="Proteomes" id="UP000288716"/>
    </source>
</evidence>
<gene>
    <name evidence="3" type="ORF">B4U80_04661</name>
</gene>
<dbReference type="VEuPathDB" id="VectorBase:LDEU011482"/>
<feature type="compositionally biased region" description="Low complexity" evidence="1">
    <location>
        <begin position="433"/>
        <end position="450"/>
    </location>
</feature>
<dbReference type="PANTHER" id="PTHR20992">
    <property type="entry name" value="AT15442P-RELATED"/>
    <property type="match status" value="1"/>
</dbReference>
<organism evidence="3 4">
    <name type="scientific">Leptotrombidium deliense</name>
    <dbReference type="NCBI Taxonomy" id="299467"/>
    <lineage>
        <taxon>Eukaryota</taxon>
        <taxon>Metazoa</taxon>
        <taxon>Ecdysozoa</taxon>
        <taxon>Arthropoda</taxon>
        <taxon>Chelicerata</taxon>
        <taxon>Arachnida</taxon>
        <taxon>Acari</taxon>
        <taxon>Acariformes</taxon>
        <taxon>Trombidiformes</taxon>
        <taxon>Prostigmata</taxon>
        <taxon>Anystina</taxon>
        <taxon>Parasitengona</taxon>
        <taxon>Trombiculoidea</taxon>
        <taxon>Trombiculidae</taxon>
        <taxon>Leptotrombidium</taxon>
    </lineage>
</organism>
<keyword evidence="2" id="KW-1133">Transmembrane helix</keyword>
<dbReference type="EMBL" id="NCKV01016859">
    <property type="protein sequence ID" value="RWS20558.1"/>
    <property type="molecule type" value="Genomic_DNA"/>
</dbReference>
<dbReference type="AlphaFoldDB" id="A0A443RZ56"/>
<dbReference type="InterPro" id="IPR005240">
    <property type="entry name" value="DUF389"/>
</dbReference>
<protein>
    <submittedName>
        <fullName evidence="3">Uncharacterized protein</fullName>
    </submittedName>
</protein>
<dbReference type="Pfam" id="PF04087">
    <property type="entry name" value="DUF389"/>
    <property type="match status" value="1"/>
</dbReference>
<feature type="transmembrane region" description="Helical" evidence="2">
    <location>
        <begin position="145"/>
        <end position="170"/>
    </location>
</feature>
<feature type="region of interest" description="Disordered" evidence="1">
    <location>
        <begin position="431"/>
        <end position="450"/>
    </location>
</feature>
<sequence>MCMLIGFVYAGIAMIWSKEWNPPGVNTLPNGVWPTNEMQGRGLWRTLWYGALQALAAGGAVSVTLLNNNQAALVGVAVCSTFLPPFINTGVLWVYAVHLQTRGLREDWITINDTTTGVTYTTKPSWTPVEGYSYVYHFDMRHESLALGGVSMLYTLVNVVCLGFAAYIILKLKEIVPLGRMEANRKFFKEDIKIAREYNRKSNAAVNQQDLGNQILGEWAVSNRLFCSPISKIVSFDLVFVLLKEIAGLDPKRLMSEIPEAEVTRIQTLRDIVGDVEGDENYKYITRSAVGRPYQVGKSTIENGNILRKLYPANTKRSEINPAFIYDDDSLDVEKYGGQRKFSAYPVARRRGSKWLVDEGSQYTIHSGRGSLAELSVRGLRPNDLMHNERRRSSELLQKTLRDADHSPYSVWPSSAKSQPHRFVVQEIRQRLNNNPSSNSSTINNNTDRE</sequence>
<keyword evidence="4" id="KW-1185">Reference proteome</keyword>
<accession>A0A443RZ56</accession>
<dbReference type="PANTHER" id="PTHR20992:SF9">
    <property type="entry name" value="AT15442P-RELATED"/>
    <property type="match status" value="1"/>
</dbReference>
<keyword evidence="2" id="KW-0812">Transmembrane</keyword>
<proteinExistence type="predicted"/>
<keyword evidence="2" id="KW-0472">Membrane</keyword>
<evidence type="ECO:0000256" key="2">
    <source>
        <dbReference type="SAM" id="Phobius"/>
    </source>
</evidence>